<dbReference type="SUPFAM" id="SSF47413">
    <property type="entry name" value="lambda repressor-like DNA-binding domains"/>
    <property type="match status" value="1"/>
</dbReference>
<feature type="domain" description="HTH cro/C1-type" evidence="3">
    <location>
        <begin position="7"/>
        <end position="61"/>
    </location>
</feature>
<dbReference type="PANTHER" id="PTHR46558">
    <property type="entry name" value="TRACRIPTIONAL REGULATORY PROTEIN-RELATED-RELATED"/>
    <property type="match status" value="1"/>
</dbReference>
<dbReference type="GO" id="GO:0003677">
    <property type="term" value="F:DNA binding"/>
    <property type="evidence" value="ECO:0007669"/>
    <property type="project" value="UniProtKB-KW"/>
</dbReference>
<dbReference type="Proteomes" id="UP000194903">
    <property type="component" value="Unassembled WGS sequence"/>
</dbReference>
<keyword evidence="5" id="KW-1185">Reference proteome</keyword>
<feature type="transmembrane region" description="Helical" evidence="2">
    <location>
        <begin position="130"/>
        <end position="154"/>
    </location>
</feature>
<comment type="caution">
    <text evidence="4">The sequence shown here is derived from an EMBL/GenBank/DDBJ whole genome shotgun (WGS) entry which is preliminary data.</text>
</comment>
<gene>
    <name evidence="4" type="ORF">CBW42_01245</name>
</gene>
<protein>
    <recommendedName>
        <fullName evidence="3">HTH cro/C1-type domain-containing protein</fullName>
    </recommendedName>
</protein>
<dbReference type="OrthoDB" id="9801008at2"/>
<dbReference type="Pfam" id="PF01381">
    <property type="entry name" value="HTH_3"/>
    <property type="match status" value="1"/>
</dbReference>
<sequence length="161" mass="17897">MTFGQNLQTLRRQNGLSQQQLAEQLGVSRQAVSKWELDAAKPDIDNVIQISRLFDVSIDELLTGEPFRNARSFPQPVEATSGKRTRLIVGAVLVLAGVVCLILAGFAAVWMRSIDMQTGSWYTDVTEYLWHFPVIAVIAVAAVCLLTGIFLLILPNRQNRK</sequence>
<dbReference type="InterPro" id="IPR010982">
    <property type="entry name" value="Lambda_DNA-bd_dom_sf"/>
</dbReference>
<accession>A0A252F7Z6</accession>
<keyword evidence="2" id="KW-1133">Transmembrane helix</keyword>
<organism evidence="4 5">
    <name type="scientific">Butyricicoccus porcorum</name>
    <dbReference type="NCBI Taxonomy" id="1945634"/>
    <lineage>
        <taxon>Bacteria</taxon>
        <taxon>Bacillati</taxon>
        <taxon>Bacillota</taxon>
        <taxon>Clostridia</taxon>
        <taxon>Eubacteriales</taxon>
        <taxon>Butyricicoccaceae</taxon>
        <taxon>Butyricicoccus</taxon>
    </lineage>
</organism>
<dbReference type="RefSeq" id="WP_087016939.1">
    <property type="nucleotide sequence ID" value="NZ_CP178353.1"/>
</dbReference>
<dbReference type="EMBL" id="NHOC01000001">
    <property type="protein sequence ID" value="OUM21874.1"/>
    <property type="molecule type" value="Genomic_DNA"/>
</dbReference>
<keyword evidence="1" id="KW-0238">DNA-binding</keyword>
<evidence type="ECO:0000256" key="2">
    <source>
        <dbReference type="SAM" id="Phobius"/>
    </source>
</evidence>
<keyword evidence="2" id="KW-0472">Membrane</keyword>
<dbReference type="SMART" id="SM00530">
    <property type="entry name" value="HTH_XRE"/>
    <property type="match status" value="1"/>
</dbReference>
<dbReference type="CDD" id="cd00093">
    <property type="entry name" value="HTH_XRE"/>
    <property type="match status" value="1"/>
</dbReference>
<reference evidence="4 5" key="1">
    <citation type="submission" date="2017-05" db="EMBL/GenBank/DDBJ databases">
        <title>Butyricicoccus porcorum sp. nov. a butyrate-producing bacterium from the swine intestinal tract.</title>
        <authorList>
            <person name="Trachsel J."/>
            <person name="Humphrey S."/>
            <person name="Allen H.K."/>
        </authorList>
    </citation>
    <scope>NUCLEOTIDE SEQUENCE [LARGE SCALE GENOMIC DNA]</scope>
    <source>
        <strain evidence="4">BB10</strain>
    </source>
</reference>
<dbReference type="InterPro" id="IPR001387">
    <property type="entry name" value="Cro/C1-type_HTH"/>
</dbReference>
<dbReference type="PROSITE" id="PS50943">
    <property type="entry name" value="HTH_CROC1"/>
    <property type="match status" value="1"/>
</dbReference>
<evidence type="ECO:0000313" key="4">
    <source>
        <dbReference type="EMBL" id="OUM21874.1"/>
    </source>
</evidence>
<evidence type="ECO:0000259" key="3">
    <source>
        <dbReference type="PROSITE" id="PS50943"/>
    </source>
</evidence>
<dbReference type="AlphaFoldDB" id="A0A252F7Z6"/>
<name>A0A252F7Z6_9FIRM</name>
<proteinExistence type="predicted"/>
<dbReference type="PANTHER" id="PTHR46558:SF13">
    <property type="entry name" value="HTH-TYPE TRANSCRIPTIONAL REGULATOR IMMR"/>
    <property type="match status" value="1"/>
</dbReference>
<dbReference type="Gene3D" id="1.10.260.40">
    <property type="entry name" value="lambda repressor-like DNA-binding domains"/>
    <property type="match status" value="1"/>
</dbReference>
<feature type="transmembrane region" description="Helical" evidence="2">
    <location>
        <begin position="87"/>
        <end position="110"/>
    </location>
</feature>
<evidence type="ECO:0000313" key="5">
    <source>
        <dbReference type="Proteomes" id="UP000194903"/>
    </source>
</evidence>
<keyword evidence="2" id="KW-0812">Transmembrane</keyword>
<evidence type="ECO:0000256" key="1">
    <source>
        <dbReference type="ARBA" id="ARBA00023125"/>
    </source>
</evidence>